<protein>
    <submittedName>
        <fullName evidence="1">Uncharacterized protein</fullName>
    </submittedName>
</protein>
<dbReference type="EMBL" id="JAFHKP010000007">
    <property type="protein sequence ID" value="KAG5485264.1"/>
    <property type="molecule type" value="Genomic_DNA"/>
</dbReference>
<dbReference type="KEGG" id="lenr:94173797"/>
<proteinExistence type="predicted"/>
<evidence type="ECO:0000313" key="1">
    <source>
        <dbReference type="EMBL" id="KAG5485264.1"/>
    </source>
</evidence>
<dbReference type="Proteomes" id="UP000674179">
    <property type="component" value="Chromosome 7"/>
</dbReference>
<dbReference type="AlphaFoldDB" id="A0A836H3Q0"/>
<dbReference type="RefSeq" id="XP_067695528.1">
    <property type="nucleotide sequence ID" value="XM_067838287.1"/>
</dbReference>
<gene>
    <name evidence="1" type="ORF">CUR178_06627</name>
</gene>
<evidence type="ECO:0000313" key="2">
    <source>
        <dbReference type="Proteomes" id="UP000674179"/>
    </source>
</evidence>
<dbReference type="GeneID" id="94173797"/>
<keyword evidence="2" id="KW-1185">Reference proteome</keyword>
<reference evidence="1 2" key="1">
    <citation type="submission" date="2021-02" db="EMBL/GenBank/DDBJ databases">
        <title>Leishmania (Mundinia) enrietti genome sequencing and assembly.</title>
        <authorList>
            <person name="Almutairi H."/>
            <person name="Gatherer D."/>
        </authorList>
    </citation>
    <scope>NUCLEOTIDE SEQUENCE [LARGE SCALE GENOMIC DNA]</scope>
    <source>
        <strain evidence="1">CUR178</strain>
    </source>
</reference>
<accession>A0A836H3Q0</accession>
<sequence>MKICACEQLAEAAQSLHRGRVADVGDSLRRPSDTAPLPIYAAGVVYDGGGGGCGAEYAVRCGSAACGNDALGERTVAAALKDHAGALWQRNYRVCCLAAHRAFCRRVNSVAEKARSATAVMRARRRGVFAGHVQRRLCSTYAFWRAPPLC</sequence>
<comment type="caution">
    <text evidence="1">The sequence shown here is derived from an EMBL/GenBank/DDBJ whole genome shotgun (WGS) entry which is preliminary data.</text>
</comment>
<organism evidence="1 2">
    <name type="scientific">Leishmania enriettii</name>
    <dbReference type="NCBI Taxonomy" id="5663"/>
    <lineage>
        <taxon>Eukaryota</taxon>
        <taxon>Discoba</taxon>
        <taxon>Euglenozoa</taxon>
        <taxon>Kinetoplastea</taxon>
        <taxon>Metakinetoplastina</taxon>
        <taxon>Trypanosomatida</taxon>
        <taxon>Trypanosomatidae</taxon>
        <taxon>Leishmaniinae</taxon>
        <taxon>Leishmania</taxon>
    </lineage>
</organism>
<name>A0A836H3Q0_LEIEN</name>